<dbReference type="InterPro" id="IPR011055">
    <property type="entry name" value="Dup_hybrid_motif"/>
</dbReference>
<evidence type="ECO:0000256" key="2">
    <source>
        <dbReference type="SAM" id="Phobius"/>
    </source>
</evidence>
<keyword evidence="1" id="KW-0175">Coiled coil</keyword>
<organism evidence="4 5">
    <name type="scientific">Maridesulfovibrio ferrireducens</name>
    <dbReference type="NCBI Taxonomy" id="246191"/>
    <lineage>
        <taxon>Bacteria</taxon>
        <taxon>Pseudomonadati</taxon>
        <taxon>Thermodesulfobacteriota</taxon>
        <taxon>Desulfovibrionia</taxon>
        <taxon>Desulfovibrionales</taxon>
        <taxon>Desulfovibrionaceae</taxon>
        <taxon>Maridesulfovibrio</taxon>
    </lineage>
</organism>
<evidence type="ECO:0000313" key="5">
    <source>
        <dbReference type="Proteomes" id="UP000199053"/>
    </source>
</evidence>
<protein>
    <submittedName>
        <fullName evidence="4">Murein DD-endopeptidase MepM and murein hydrolase activator NlpD, contain LysM domain</fullName>
    </submittedName>
</protein>
<keyword evidence="5" id="KW-1185">Reference proteome</keyword>
<dbReference type="SUPFAM" id="SSF51261">
    <property type="entry name" value="Duplicated hybrid motif"/>
    <property type="match status" value="1"/>
</dbReference>
<dbReference type="PANTHER" id="PTHR21666:SF270">
    <property type="entry name" value="MUREIN HYDROLASE ACTIVATOR ENVC"/>
    <property type="match status" value="1"/>
</dbReference>
<dbReference type="CDD" id="cd12797">
    <property type="entry name" value="M23_peptidase"/>
    <property type="match status" value="1"/>
</dbReference>
<keyword evidence="2" id="KW-0472">Membrane</keyword>
<dbReference type="Gene3D" id="2.70.70.10">
    <property type="entry name" value="Glucose Permease (Domain IIA)"/>
    <property type="match status" value="1"/>
</dbReference>
<dbReference type="Pfam" id="PF01551">
    <property type="entry name" value="Peptidase_M23"/>
    <property type="match status" value="1"/>
</dbReference>
<keyword evidence="2" id="KW-1133">Transmembrane helix</keyword>
<dbReference type="InterPro" id="IPR050570">
    <property type="entry name" value="Cell_wall_metabolism_enzyme"/>
</dbReference>
<dbReference type="STRING" id="246191.SAMN05660337_1126"/>
<keyword evidence="2" id="KW-0812">Transmembrane</keyword>
<feature type="transmembrane region" description="Helical" evidence="2">
    <location>
        <begin position="28"/>
        <end position="49"/>
    </location>
</feature>
<dbReference type="RefSeq" id="WP_092159137.1">
    <property type="nucleotide sequence ID" value="NZ_FNGA01000002.1"/>
</dbReference>
<gene>
    <name evidence="4" type="ORF">SAMN05660337_1126</name>
</gene>
<feature type="domain" description="M23ase beta-sheet core" evidence="3">
    <location>
        <begin position="201"/>
        <end position="295"/>
    </location>
</feature>
<dbReference type="PANTHER" id="PTHR21666">
    <property type="entry name" value="PEPTIDASE-RELATED"/>
    <property type="match status" value="1"/>
</dbReference>
<reference evidence="5" key="1">
    <citation type="submission" date="2016-10" db="EMBL/GenBank/DDBJ databases">
        <authorList>
            <person name="Varghese N."/>
            <person name="Submissions S."/>
        </authorList>
    </citation>
    <scope>NUCLEOTIDE SEQUENCE [LARGE SCALE GENOMIC DNA]</scope>
    <source>
        <strain evidence="5">DSM 16995</strain>
    </source>
</reference>
<dbReference type="OrthoDB" id="9815245at2"/>
<dbReference type="AlphaFoldDB" id="A0A1G9EID2"/>
<dbReference type="GO" id="GO:0004222">
    <property type="term" value="F:metalloendopeptidase activity"/>
    <property type="evidence" value="ECO:0007669"/>
    <property type="project" value="TreeGrafter"/>
</dbReference>
<evidence type="ECO:0000259" key="3">
    <source>
        <dbReference type="Pfam" id="PF01551"/>
    </source>
</evidence>
<evidence type="ECO:0000313" key="4">
    <source>
        <dbReference type="EMBL" id="SDK75823.1"/>
    </source>
</evidence>
<dbReference type="EMBL" id="FNGA01000002">
    <property type="protein sequence ID" value="SDK75823.1"/>
    <property type="molecule type" value="Genomic_DNA"/>
</dbReference>
<dbReference type="InterPro" id="IPR016047">
    <property type="entry name" value="M23ase_b-sheet_dom"/>
</dbReference>
<proteinExistence type="predicted"/>
<dbReference type="Proteomes" id="UP000199053">
    <property type="component" value="Unassembled WGS sequence"/>
</dbReference>
<keyword evidence="4" id="KW-0378">Hydrolase</keyword>
<name>A0A1G9EID2_9BACT</name>
<feature type="coiled-coil region" evidence="1">
    <location>
        <begin position="52"/>
        <end position="86"/>
    </location>
</feature>
<evidence type="ECO:0000256" key="1">
    <source>
        <dbReference type="SAM" id="Coils"/>
    </source>
</evidence>
<sequence length="301" mass="33919">MLFKKYHIVIFKNPCDNARKFQIRGWTFFFIFALVAGLAGGNVLLWKYYENYSGLEINLAHAEKAVQEQKAQLLSLSQKMQNISQDLDRVRNFDSKLRVMINLDQGNVQNVAPKGGSTEPDFSTNYLPLYRQELLVRKMHDFLAQLSTEAKLEEVRQQEIIHSMRSKQDALDSTPSIWPLQGWVTSPFGWRSSPFTGKREYHKGLDISCPAGTPIYAPAQGTIAFVGVLGGYGRMIKMSHGANLSTRYAHLKRPTVKKGQVVTRGELIGYAGNTGRSTGPHLHYEVRLGGVPVSPMRYILN</sequence>
<accession>A0A1G9EID2</accession>
<dbReference type="FunFam" id="2.70.70.10:FF:000006">
    <property type="entry name" value="M23 family peptidase"/>
    <property type="match status" value="1"/>
</dbReference>